<dbReference type="PANTHER" id="PTHR46233:SF3">
    <property type="entry name" value="HYDROXYACYLGLUTATHIONE HYDROLASE GLOC"/>
    <property type="match status" value="1"/>
</dbReference>
<dbReference type="Pfam" id="PF00753">
    <property type="entry name" value="Lactamase_B"/>
    <property type="match status" value="1"/>
</dbReference>
<comment type="caution">
    <text evidence="6">The sequence shown here is derived from an EMBL/GenBank/DDBJ whole genome shotgun (WGS) entry which is preliminary data.</text>
</comment>
<dbReference type="PANTHER" id="PTHR46233">
    <property type="entry name" value="HYDROXYACYLGLUTATHIONE HYDROLASE GLOC"/>
    <property type="match status" value="1"/>
</dbReference>
<dbReference type="Proteomes" id="UP000722750">
    <property type="component" value="Unassembled WGS sequence"/>
</dbReference>
<evidence type="ECO:0000256" key="3">
    <source>
        <dbReference type="ARBA" id="ARBA00022801"/>
    </source>
</evidence>
<evidence type="ECO:0000313" key="6">
    <source>
        <dbReference type="EMBL" id="MBS1257929.1"/>
    </source>
</evidence>
<organism evidence="6 7">
    <name type="scientific">Candidatus Scalindua arabica</name>
    <dbReference type="NCBI Taxonomy" id="1127984"/>
    <lineage>
        <taxon>Bacteria</taxon>
        <taxon>Pseudomonadati</taxon>
        <taxon>Planctomycetota</taxon>
        <taxon>Candidatus Brocadiia</taxon>
        <taxon>Candidatus Brocadiales</taxon>
        <taxon>Candidatus Scalinduaceae</taxon>
        <taxon>Candidatus Scalindua</taxon>
    </lineage>
</organism>
<dbReference type="CDD" id="cd06262">
    <property type="entry name" value="metallo-hydrolase-like_MBL-fold"/>
    <property type="match status" value="1"/>
</dbReference>
<dbReference type="SMART" id="SM00849">
    <property type="entry name" value="Lactamase_B"/>
    <property type="match status" value="1"/>
</dbReference>
<comment type="cofactor">
    <cofactor evidence="1">
        <name>Zn(2+)</name>
        <dbReference type="ChEBI" id="CHEBI:29105"/>
    </cofactor>
</comment>
<accession>A0A941W1K6</accession>
<dbReference type="AlphaFoldDB" id="A0A941W1K6"/>
<keyword evidence="3" id="KW-0378">Hydrolase</keyword>
<dbReference type="InterPro" id="IPR051453">
    <property type="entry name" value="MBL_Glyoxalase_II"/>
</dbReference>
<sequence>MLDIQKFEVGQLGACCYIVSTKSSEAVIIDPGGDTDRIIDYLEEKKLHPVILINTHGHGDHIGGNKELKEKFPDIQICIHSDDVEMLEDPFKNLSLLGGKRYSSPPANRILNHDDKIMFDEYALKVLHLPGHTRGGIGIYIDSTGNGDVPILFSGDTLFAGGYGRTDLPGGSHNCLLQSIKQCIFKLDENTIIHPGHGASTTVKAEKERFNFN</sequence>
<dbReference type="InterPro" id="IPR036866">
    <property type="entry name" value="RibonucZ/Hydroxyglut_hydro"/>
</dbReference>
<dbReference type="EMBL" id="JAANXD010000042">
    <property type="protein sequence ID" value="MBS1257929.1"/>
    <property type="molecule type" value="Genomic_DNA"/>
</dbReference>
<evidence type="ECO:0000256" key="4">
    <source>
        <dbReference type="ARBA" id="ARBA00022833"/>
    </source>
</evidence>
<gene>
    <name evidence="6" type="ORF">MAG551_00982</name>
</gene>
<keyword evidence="2" id="KW-0479">Metal-binding</keyword>
<feature type="domain" description="Metallo-beta-lactamase" evidence="5">
    <location>
        <begin position="13"/>
        <end position="197"/>
    </location>
</feature>
<dbReference type="InterPro" id="IPR001279">
    <property type="entry name" value="Metallo-B-lactamas"/>
</dbReference>
<evidence type="ECO:0000256" key="1">
    <source>
        <dbReference type="ARBA" id="ARBA00001947"/>
    </source>
</evidence>
<evidence type="ECO:0000256" key="2">
    <source>
        <dbReference type="ARBA" id="ARBA00022723"/>
    </source>
</evidence>
<name>A0A941W1K6_9BACT</name>
<protein>
    <recommendedName>
        <fullName evidence="5">Metallo-beta-lactamase domain-containing protein</fullName>
    </recommendedName>
</protein>
<dbReference type="GO" id="GO:0046872">
    <property type="term" value="F:metal ion binding"/>
    <property type="evidence" value="ECO:0007669"/>
    <property type="project" value="UniProtKB-KW"/>
</dbReference>
<dbReference type="Gene3D" id="3.60.15.10">
    <property type="entry name" value="Ribonuclease Z/Hydroxyacylglutathione hydrolase-like"/>
    <property type="match status" value="1"/>
</dbReference>
<keyword evidence="4" id="KW-0862">Zinc</keyword>
<evidence type="ECO:0000313" key="7">
    <source>
        <dbReference type="Proteomes" id="UP000722750"/>
    </source>
</evidence>
<reference evidence="6" key="1">
    <citation type="journal article" date="2021" name="ISME J.">
        <title>Fine-scale metabolic discontinuity in a stratified prokaryote microbiome of a Red Sea deep halocline.</title>
        <authorList>
            <person name="Michoud G."/>
            <person name="Ngugi D.K."/>
            <person name="Barozzi A."/>
            <person name="Merlino G."/>
            <person name="Calleja M.L."/>
            <person name="Delgado-Huertas A."/>
            <person name="Moran X.A.G."/>
            <person name="Daffonchio D."/>
        </authorList>
    </citation>
    <scope>NUCLEOTIDE SEQUENCE</scope>
    <source>
        <strain evidence="6">SuakinDeep_MAG55_1</strain>
    </source>
</reference>
<dbReference type="SUPFAM" id="SSF56281">
    <property type="entry name" value="Metallo-hydrolase/oxidoreductase"/>
    <property type="match status" value="1"/>
</dbReference>
<dbReference type="GO" id="GO:0016787">
    <property type="term" value="F:hydrolase activity"/>
    <property type="evidence" value="ECO:0007669"/>
    <property type="project" value="UniProtKB-KW"/>
</dbReference>
<evidence type="ECO:0000259" key="5">
    <source>
        <dbReference type="SMART" id="SM00849"/>
    </source>
</evidence>
<proteinExistence type="predicted"/>